<dbReference type="GO" id="GO:0070507">
    <property type="term" value="P:regulation of microtubule cytoskeleton organization"/>
    <property type="evidence" value="ECO:0007669"/>
    <property type="project" value="TreeGrafter"/>
</dbReference>
<feature type="compositionally biased region" description="Basic and acidic residues" evidence="1">
    <location>
        <begin position="1"/>
        <end position="12"/>
    </location>
</feature>
<dbReference type="GO" id="GO:0036064">
    <property type="term" value="C:ciliary basal body"/>
    <property type="evidence" value="ECO:0007669"/>
    <property type="project" value="TreeGrafter"/>
</dbReference>
<sequence length="80" mass="9147">MTRELEMWRSESRSQALAASEARRQTEESLQEIHANLQNLEDAISDQMQKTNNLRQTILANDAAMETMMRTIVNPDLAAQ</sequence>
<dbReference type="InterPro" id="IPR041476">
    <property type="entry name" value="TRAF3IP1_C"/>
</dbReference>
<dbReference type="VEuPathDB" id="TriTrypDB:LpyrH10_14_2000"/>
<evidence type="ECO:0000313" key="4">
    <source>
        <dbReference type="Proteomes" id="UP000037923"/>
    </source>
</evidence>
<dbReference type="Pfam" id="PF17749">
    <property type="entry name" value="MIP-T3_C"/>
    <property type="match status" value="1"/>
</dbReference>
<dbReference type="AlphaFoldDB" id="A0A0M9FY53"/>
<keyword evidence="4" id="KW-1185">Reference proteome</keyword>
<feature type="domain" description="TRAF3-interacting protein 1 C-terminal" evidence="2">
    <location>
        <begin position="1"/>
        <end position="72"/>
    </location>
</feature>
<dbReference type="Proteomes" id="UP000037923">
    <property type="component" value="Unassembled WGS sequence"/>
</dbReference>
<evidence type="ECO:0000256" key="1">
    <source>
        <dbReference type="SAM" id="MobiDB-lite"/>
    </source>
</evidence>
<dbReference type="GO" id="GO:0030992">
    <property type="term" value="C:intraciliary transport particle B"/>
    <property type="evidence" value="ECO:0007669"/>
    <property type="project" value="TreeGrafter"/>
</dbReference>
<name>A0A0M9FY53_LEPPY</name>
<dbReference type="GO" id="GO:0060271">
    <property type="term" value="P:cilium assembly"/>
    <property type="evidence" value="ECO:0007669"/>
    <property type="project" value="TreeGrafter"/>
</dbReference>
<dbReference type="RefSeq" id="XP_015656802.1">
    <property type="nucleotide sequence ID" value="XM_015804824.1"/>
</dbReference>
<gene>
    <name evidence="3" type="ORF">ABB37_06485</name>
</gene>
<dbReference type="EMBL" id="LGTL01000014">
    <property type="protein sequence ID" value="KPA78363.1"/>
    <property type="molecule type" value="Genomic_DNA"/>
</dbReference>
<protein>
    <recommendedName>
        <fullName evidence="2">TRAF3-interacting protein 1 C-terminal domain-containing protein</fullName>
    </recommendedName>
</protein>
<dbReference type="PANTHER" id="PTHR31363:SF0">
    <property type="entry name" value="TRAF3-INTERACTING PROTEIN 1"/>
    <property type="match status" value="1"/>
</dbReference>
<proteinExistence type="predicted"/>
<evidence type="ECO:0000313" key="3">
    <source>
        <dbReference type="EMBL" id="KPA78363.1"/>
    </source>
</evidence>
<dbReference type="GO" id="GO:0042073">
    <property type="term" value="P:intraciliary transport"/>
    <property type="evidence" value="ECO:0007669"/>
    <property type="project" value="TreeGrafter"/>
</dbReference>
<dbReference type="GO" id="GO:0005930">
    <property type="term" value="C:axoneme"/>
    <property type="evidence" value="ECO:0007669"/>
    <property type="project" value="TreeGrafter"/>
</dbReference>
<accession>A0A0M9FY53</accession>
<dbReference type="InterPro" id="IPR018799">
    <property type="entry name" value="TRAF3IP1"/>
</dbReference>
<dbReference type="GeneID" id="26906774"/>
<evidence type="ECO:0000259" key="2">
    <source>
        <dbReference type="Pfam" id="PF17749"/>
    </source>
</evidence>
<dbReference type="GO" id="GO:0008017">
    <property type="term" value="F:microtubule binding"/>
    <property type="evidence" value="ECO:0007669"/>
    <property type="project" value="InterPro"/>
</dbReference>
<reference evidence="3 4" key="1">
    <citation type="submission" date="2015-07" db="EMBL/GenBank/DDBJ databases">
        <title>High-quality genome of monoxenous trypanosomatid Leptomonas pyrrhocoris.</title>
        <authorList>
            <person name="Flegontov P."/>
            <person name="Butenko A."/>
            <person name="Firsov S."/>
            <person name="Vlcek C."/>
            <person name="Logacheva M.D."/>
            <person name="Field M."/>
            <person name="Filatov D."/>
            <person name="Flegontova O."/>
            <person name="Gerasimov E."/>
            <person name="Jackson A.P."/>
            <person name="Kelly S."/>
            <person name="Opperdoes F."/>
            <person name="O'Reilly A."/>
            <person name="Votypka J."/>
            <person name="Yurchenko V."/>
            <person name="Lukes J."/>
        </authorList>
    </citation>
    <scope>NUCLEOTIDE SEQUENCE [LARGE SCALE GENOMIC DNA]</scope>
    <source>
        <strain evidence="3">H10</strain>
    </source>
</reference>
<feature type="region of interest" description="Disordered" evidence="1">
    <location>
        <begin position="1"/>
        <end position="27"/>
    </location>
</feature>
<dbReference type="PANTHER" id="PTHR31363">
    <property type="entry name" value="TRAF3-INTERACTING PROTEIN 1"/>
    <property type="match status" value="1"/>
</dbReference>
<comment type="caution">
    <text evidence="3">The sequence shown here is derived from an EMBL/GenBank/DDBJ whole genome shotgun (WGS) entry which is preliminary data.</text>
</comment>
<organism evidence="3 4">
    <name type="scientific">Leptomonas pyrrhocoris</name>
    <name type="common">Firebug parasite</name>
    <dbReference type="NCBI Taxonomy" id="157538"/>
    <lineage>
        <taxon>Eukaryota</taxon>
        <taxon>Discoba</taxon>
        <taxon>Euglenozoa</taxon>
        <taxon>Kinetoplastea</taxon>
        <taxon>Metakinetoplastina</taxon>
        <taxon>Trypanosomatida</taxon>
        <taxon>Trypanosomatidae</taxon>
        <taxon>Leishmaniinae</taxon>
        <taxon>Leptomonas</taxon>
    </lineage>
</organism>
<dbReference type="OrthoDB" id="10258914at2759"/>